<evidence type="ECO:0000313" key="1">
    <source>
        <dbReference type="EMBL" id="OTZ29041.1"/>
    </source>
</evidence>
<dbReference type="RefSeq" id="WP_000182702.1">
    <property type="nucleotide sequence ID" value="NZ_NFEA01000015.1"/>
</dbReference>
<dbReference type="EMBL" id="NFEA01000015">
    <property type="protein sequence ID" value="OTZ37267.1"/>
    <property type="molecule type" value="Genomic_DNA"/>
</dbReference>
<accession>A0A9X6IVR0</accession>
<dbReference type="EMBL" id="NFEA01000033">
    <property type="protein sequence ID" value="OTZ33792.1"/>
    <property type="molecule type" value="Genomic_DNA"/>
</dbReference>
<proteinExistence type="predicted"/>
<dbReference type="AlphaFoldDB" id="A0A9X6IVR0"/>
<reference evidence="2 5" key="1">
    <citation type="submission" date="2016-10" db="EMBL/GenBank/DDBJ databases">
        <title>Comparative genomics of Bacillus thuringiensis reveals a path to pathogens against multiple invertebrate hosts.</title>
        <authorList>
            <person name="Zheng J."/>
            <person name="Gao Q."/>
            <person name="Liu H."/>
            <person name="Peng D."/>
            <person name="Ruan L."/>
            <person name="Sun M."/>
        </authorList>
    </citation>
    <scope>NUCLEOTIDE SEQUENCE [LARGE SCALE GENOMIC DNA]</scope>
    <source>
        <strain evidence="2">BGSC 4M3</strain>
    </source>
</reference>
<evidence type="ECO:0000313" key="3">
    <source>
        <dbReference type="EMBL" id="OTZ34062.1"/>
    </source>
</evidence>
<name>A0A9X6IVR0_BACUD</name>
<comment type="caution">
    <text evidence="2">The sequence shown here is derived from an EMBL/GenBank/DDBJ whole genome shotgun (WGS) entry which is preliminary data.</text>
</comment>
<evidence type="ECO:0000313" key="2">
    <source>
        <dbReference type="EMBL" id="OTZ33792.1"/>
    </source>
</evidence>
<sequence>MTNKTKMTKQELINLLNKMNKDDEMIDLTKASEKTNTLVHTFMLWGLVLRKELIDEIAMDIYNTMNEENEHQAIHTFEEIEGKLIFTSKYEDMEVVSELDFENGVFTLETN</sequence>
<gene>
    <name evidence="4" type="ORF">BK761_03510</name>
    <name evidence="3" type="ORF">BK761_11345</name>
    <name evidence="2" type="ORF">BK761_12540</name>
    <name evidence="1" type="ORF">BK761_29350</name>
</gene>
<dbReference type="EMBL" id="NFEA01000049">
    <property type="protein sequence ID" value="OTZ29041.1"/>
    <property type="molecule type" value="Genomic_DNA"/>
</dbReference>
<evidence type="ECO:0000313" key="5">
    <source>
        <dbReference type="Proteomes" id="UP000195217"/>
    </source>
</evidence>
<organism evidence="2 5">
    <name type="scientific">Bacillus thuringiensis subsp. darmstadiensis</name>
    <dbReference type="NCBI Taxonomy" id="132264"/>
    <lineage>
        <taxon>Bacteria</taxon>
        <taxon>Bacillati</taxon>
        <taxon>Bacillota</taxon>
        <taxon>Bacilli</taxon>
        <taxon>Bacillales</taxon>
        <taxon>Bacillaceae</taxon>
        <taxon>Bacillus</taxon>
        <taxon>Bacillus cereus group</taxon>
    </lineage>
</organism>
<protein>
    <submittedName>
        <fullName evidence="2">Uncharacterized protein</fullName>
    </submittedName>
</protein>
<evidence type="ECO:0000313" key="4">
    <source>
        <dbReference type="EMBL" id="OTZ37267.1"/>
    </source>
</evidence>
<dbReference type="EMBL" id="NFEA01000029">
    <property type="protein sequence ID" value="OTZ34062.1"/>
    <property type="molecule type" value="Genomic_DNA"/>
</dbReference>
<dbReference type="Proteomes" id="UP000195217">
    <property type="component" value="Unassembled WGS sequence"/>
</dbReference>